<keyword evidence="7 9" id="KW-1133">Transmembrane helix</keyword>
<keyword evidence="4 10" id="KW-1003">Cell membrane</keyword>
<evidence type="ECO:0000313" key="12">
    <source>
        <dbReference type="EMBL" id="NIZ46573.1"/>
    </source>
</evidence>
<feature type="transmembrane region" description="Helical" evidence="9">
    <location>
        <begin position="142"/>
        <end position="163"/>
    </location>
</feature>
<comment type="subcellular location">
    <subcellularLocation>
        <location evidence="1 9">Cell membrane</location>
        <topology evidence="1 9">Multi-pass membrane protein</topology>
    </subcellularLocation>
</comment>
<dbReference type="InterPro" id="IPR051124">
    <property type="entry name" value="Phosphate_Transport_Permease"/>
</dbReference>
<dbReference type="PANTHER" id="PTHR30425:SF1">
    <property type="entry name" value="PHOSPHATE TRANSPORT SYSTEM PERMEASE PROTEIN PSTC"/>
    <property type="match status" value="1"/>
</dbReference>
<dbReference type="RefSeq" id="WP_167703028.1">
    <property type="nucleotide sequence ID" value="NZ_CP118168.1"/>
</dbReference>
<evidence type="ECO:0000256" key="1">
    <source>
        <dbReference type="ARBA" id="ARBA00004651"/>
    </source>
</evidence>
<proteinExistence type="inferred from homology"/>
<keyword evidence="3 9" id="KW-0813">Transport</keyword>
<evidence type="ECO:0000256" key="3">
    <source>
        <dbReference type="ARBA" id="ARBA00022448"/>
    </source>
</evidence>
<dbReference type="SUPFAM" id="SSF161098">
    <property type="entry name" value="MetI-like"/>
    <property type="match status" value="1"/>
</dbReference>
<reference evidence="12" key="1">
    <citation type="submission" date="2020-03" db="EMBL/GenBank/DDBJ databases">
        <title>Spirochaetal bacteria isolated from arthropods constitute a novel genus Entomospira genus novum within the order Spirochaetales.</title>
        <authorList>
            <person name="Grana-Miraglia L."/>
            <person name="Sikutova S."/>
            <person name="Fingerle V."/>
            <person name="Sing A."/>
            <person name="Castillo-Ramirez S."/>
            <person name="Margos G."/>
            <person name="Rudolf I."/>
        </authorList>
    </citation>
    <scope>NUCLEOTIDE SEQUENCE</scope>
    <source>
        <strain evidence="12">BR208</strain>
    </source>
</reference>
<dbReference type="InterPro" id="IPR035906">
    <property type="entry name" value="MetI-like_sf"/>
</dbReference>
<comment type="similarity">
    <text evidence="2 10">Belongs to the binding-protein-dependent transport system permease family. CysTW subfamily.</text>
</comment>
<accession>A0A968GE82</accession>
<feature type="transmembrane region" description="Helical" evidence="9">
    <location>
        <begin position="103"/>
        <end position="130"/>
    </location>
</feature>
<comment type="caution">
    <text evidence="10">Lacks conserved residue(s) required for the propagation of feature annotation.</text>
</comment>
<dbReference type="PANTHER" id="PTHR30425">
    <property type="entry name" value="PHOSPHATE TRANSPORT SYSTEM PERMEASE PROTEIN PST"/>
    <property type="match status" value="1"/>
</dbReference>
<dbReference type="CDD" id="cd06261">
    <property type="entry name" value="TM_PBP2"/>
    <property type="match status" value="1"/>
</dbReference>
<evidence type="ECO:0000256" key="7">
    <source>
        <dbReference type="ARBA" id="ARBA00022989"/>
    </source>
</evidence>
<evidence type="ECO:0000256" key="5">
    <source>
        <dbReference type="ARBA" id="ARBA00022592"/>
    </source>
</evidence>
<feature type="transmembrane region" description="Helical" evidence="9">
    <location>
        <begin position="12"/>
        <end position="32"/>
    </location>
</feature>
<dbReference type="GO" id="GO:0005886">
    <property type="term" value="C:plasma membrane"/>
    <property type="evidence" value="ECO:0007669"/>
    <property type="project" value="UniProtKB-SubCell"/>
</dbReference>
<dbReference type="GO" id="GO:0006817">
    <property type="term" value="P:phosphate ion transport"/>
    <property type="evidence" value="ECO:0007669"/>
    <property type="project" value="UniProtKB-KW"/>
</dbReference>
<gene>
    <name evidence="12" type="primary">pstC</name>
    <name evidence="12" type="ORF">HCT46_01350</name>
</gene>
<dbReference type="Proteomes" id="UP000752013">
    <property type="component" value="Unassembled WGS sequence"/>
</dbReference>
<dbReference type="InterPro" id="IPR011864">
    <property type="entry name" value="Phosphate_PstC"/>
</dbReference>
<sequence length="283" mass="30697">MHKILEPIITFLFKIAAAIVFLALVGVIYAMVSEGFPGLREIGVWNFLSGTKWQPTNHVYGILPMIFASLGVTFGAILLGVPTGLLVAIFINEILARRFRVYLIGLINLMAAIPSVVYGFWGVAVIVPYIARIQLPGNSMLAAILVVSLMILPTMISLTLNGLRSVSADEKAASLALGESRMLTVWRVCIPRIRVTLQAAVILAFGRAIGEATAVVLVAGNHVQIPRSVFSSVRTLTANTVMEMGYATGLHRQALMATGLVLFIFIILVNILLSMLMHVKKEK</sequence>
<name>A0A968GE82_9SPIO</name>
<feature type="transmembrane region" description="Helical" evidence="9">
    <location>
        <begin position="62"/>
        <end position="91"/>
    </location>
</feature>
<dbReference type="InterPro" id="IPR000515">
    <property type="entry name" value="MetI-like"/>
</dbReference>
<comment type="function">
    <text evidence="10">Part of the binding-protein-dependent transport system for phosphate; probably responsible for the translocation of the substrate across the membrane.</text>
</comment>
<keyword evidence="8 9" id="KW-0472">Membrane</keyword>
<organism evidence="12 13">
    <name type="scientific">Entomospira nematocerorum</name>
    <dbReference type="NCBI Taxonomy" id="2719987"/>
    <lineage>
        <taxon>Bacteria</taxon>
        <taxon>Pseudomonadati</taxon>
        <taxon>Spirochaetota</taxon>
        <taxon>Spirochaetia</taxon>
        <taxon>Spirochaetales</taxon>
        <taxon>Spirochaetaceae</taxon>
        <taxon>Entomospira</taxon>
    </lineage>
</organism>
<evidence type="ECO:0000259" key="11">
    <source>
        <dbReference type="PROSITE" id="PS50928"/>
    </source>
</evidence>
<protein>
    <recommendedName>
        <fullName evidence="10">Phosphate transport system permease protein</fullName>
    </recommendedName>
</protein>
<keyword evidence="13" id="KW-1185">Reference proteome</keyword>
<evidence type="ECO:0000256" key="2">
    <source>
        <dbReference type="ARBA" id="ARBA00007069"/>
    </source>
</evidence>
<evidence type="ECO:0000313" key="13">
    <source>
        <dbReference type="Proteomes" id="UP000752013"/>
    </source>
</evidence>
<dbReference type="GO" id="GO:0005315">
    <property type="term" value="F:phosphate transmembrane transporter activity"/>
    <property type="evidence" value="ECO:0007669"/>
    <property type="project" value="InterPro"/>
</dbReference>
<keyword evidence="6 9" id="KW-0812">Transmembrane</keyword>
<comment type="caution">
    <text evidence="12">The sequence shown here is derived from an EMBL/GenBank/DDBJ whole genome shotgun (WGS) entry which is preliminary data.</text>
</comment>
<evidence type="ECO:0000256" key="8">
    <source>
        <dbReference type="ARBA" id="ARBA00023136"/>
    </source>
</evidence>
<dbReference type="NCBIfam" id="TIGR02138">
    <property type="entry name" value="phosphate_pstC"/>
    <property type="match status" value="1"/>
</dbReference>
<evidence type="ECO:0000256" key="10">
    <source>
        <dbReference type="RuleBase" id="RU363054"/>
    </source>
</evidence>
<feature type="domain" description="ABC transmembrane type-1" evidence="11">
    <location>
        <begin position="66"/>
        <end position="273"/>
    </location>
</feature>
<evidence type="ECO:0000256" key="9">
    <source>
        <dbReference type="RuleBase" id="RU363032"/>
    </source>
</evidence>
<feature type="transmembrane region" description="Helical" evidence="9">
    <location>
        <begin position="254"/>
        <end position="277"/>
    </location>
</feature>
<dbReference type="Pfam" id="PF00528">
    <property type="entry name" value="BPD_transp_1"/>
    <property type="match status" value="1"/>
</dbReference>
<evidence type="ECO:0000256" key="6">
    <source>
        <dbReference type="ARBA" id="ARBA00022692"/>
    </source>
</evidence>
<dbReference type="EMBL" id="JAATLK010000001">
    <property type="protein sequence ID" value="NIZ46573.1"/>
    <property type="molecule type" value="Genomic_DNA"/>
</dbReference>
<dbReference type="Gene3D" id="1.10.3720.10">
    <property type="entry name" value="MetI-like"/>
    <property type="match status" value="1"/>
</dbReference>
<evidence type="ECO:0000256" key="4">
    <source>
        <dbReference type="ARBA" id="ARBA00022475"/>
    </source>
</evidence>
<dbReference type="AlphaFoldDB" id="A0A968GE82"/>
<keyword evidence="5 10" id="KW-0592">Phosphate transport</keyword>
<dbReference type="PROSITE" id="PS50928">
    <property type="entry name" value="ABC_TM1"/>
    <property type="match status" value="1"/>
</dbReference>